<evidence type="ECO:0000256" key="1">
    <source>
        <dbReference type="SAM" id="MobiDB-lite"/>
    </source>
</evidence>
<dbReference type="SMART" id="SM00256">
    <property type="entry name" value="FBOX"/>
    <property type="match status" value="1"/>
</dbReference>
<dbReference type="PANTHER" id="PTHR31111:SF98">
    <property type="entry name" value="F-BOX ASSOCIATED UBIQUITINATION EFFECTOR FAMILY PROTEIN-RELATED"/>
    <property type="match status" value="1"/>
</dbReference>
<dbReference type="Gene3D" id="1.20.1280.50">
    <property type="match status" value="1"/>
</dbReference>
<comment type="caution">
    <text evidence="3">The sequence shown here is derived from an EMBL/GenBank/DDBJ whole genome shotgun (WGS) entry which is preliminary data.</text>
</comment>
<name>A0ABQ8E6N0_BRANA</name>
<dbReference type="EMBL" id="JAGKQM010000002">
    <property type="protein sequence ID" value="KAH0937290.1"/>
    <property type="molecule type" value="Genomic_DNA"/>
</dbReference>
<feature type="domain" description="F-box" evidence="2">
    <location>
        <begin position="310"/>
        <end position="355"/>
    </location>
</feature>
<sequence length="686" mass="78895">MKDSQVPLSPPRRSDLDHTDNSTSAGFDHVLAEDVDKSSSIVTLRHYMTISDPVYYTMSRPVNGLICCMRDSSIAVCNPATRQIVKLPDVTRNRRCIHAFLGYDPVEDQYKVLCVMMTRFDWSRPHEQDIQQEHLVCTVTSSEKQEWRKIENTTIDIYRTVIGGGMCIAGAIYYEVRQSRIVRFDVRTESIKLIKAPEESNFSRTFPSSLLNYNGKLGGVEYDYKKVMRLWILEDAEKQEWSSMTSSIEVGITRPKDVLEAAKSVTHGISKMFLLGYLDLQGLWVSPPEVMEGSKQSLSRRLGREQDHADNHTTTIPFDLIIEILSFLPAKSLIRLQSVSKLWFSTIRTKNFIDLFLARSKTRPRLLLPYMHVESKKRFILSAPEHNKEEDKSASTVTLRHDMTILDPLYYVISRPVNGLICCVRDSSISVCNPATRQIVKLPDVTLNGGDMYARLGYDPVEDQYKVLCVMIAKFNSFGPYGQDIRQEHLVCTVTSSEKQEWRKIENSTIDSYRIFSGGICIDGVIYYEIGQSRIVRFDVRTETITIIQAPEESDFAATFPSTLFNYKGKLGGVDYKNVMRLWILEDAEKQEWSSMTCEFPSELKCLLGSYVVCKGDIHNGELMVFHPWSWSLKPFFVWYYDFKKESIIKKVEIKVDGEFRRIHGIGEKTCQMLCYPGYFENIRFL</sequence>
<dbReference type="NCBIfam" id="TIGR01640">
    <property type="entry name" value="F_box_assoc_1"/>
    <property type="match status" value="2"/>
</dbReference>
<proteinExistence type="predicted"/>
<evidence type="ECO:0000313" key="3">
    <source>
        <dbReference type="EMBL" id="KAH0937290.1"/>
    </source>
</evidence>
<dbReference type="SUPFAM" id="SSF81383">
    <property type="entry name" value="F-box domain"/>
    <property type="match status" value="1"/>
</dbReference>
<dbReference type="InterPro" id="IPR017451">
    <property type="entry name" value="F-box-assoc_interact_dom"/>
</dbReference>
<accession>A0ABQ8E6N0</accession>
<protein>
    <recommendedName>
        <fullName evidence="2">F-box domain-containing protein</fullName>
    </recommendedName>
</protein>
<gene>
    <name evidence="3" type="ORF">HID58_004751</name>
</gene>
<reference evidence="3 4" key="1">
    <citation type="submission" date="2021-05" db="EMBL/GenBank/DDBJ databases">
        <title>Genome Assembly of Synthetic Allotetraploid Brassica napus Reveals Homoeologous Exchanges between Subgenomes.</title>
        <authorList>
            <person name="Davis J.T."/>
        </authorList>
    </citation>
    <scope>NUCLEOTIDE SEQUENCE [LARGE SCALE GENOMIC DNA]</scope>
    <source>
        <strain evidence="4">cv. Da-Ae</strain>
        <tissue evidence="3">Seedling</tissue>
    </source>
</reference>
<keyword evidence="4" id="KW-1185">Reference proteome</keyword>
<dbReference type="Proteomes" id="UP000824890">
    <property type="component" value="Unassembled WGS sequence"/>
</dbReference>
<dbReference type="InterPro" id="IPR013187">
    <property type="entry name" value="F-box-assoc_dom_typ3"/>
</dbReference>
<dbReference type="InterPro" id="IPR036047">
    <property type="entry name" value="F-box-like_dom_sf"/>
</dbReference>
<evidence type="ECO:0000313" key="4">
    <source>
        <dbReference type="Proteomes" id="UP000824890"/>
    </source>
</evidence>
<dbReference type="PROSITE" id="PS50181">
    <property type="entry name" value="FBOX"/>
    <property type="match status" value="1"/>
</dbReference>
<organism evidence="3 4">
    <name type="scientific">Brassica napus</name>
    <name type="common">Rape</name>
    <dbReference type="NCBI Taxonomy" id="3708"/>
    <lineage>
        <taxon>Eukaryota</taxon>
        <taxon>Viridiplantae</taxon>
        <taxon>Streptophyta</taxon>
        <taxon>Embryophyta</taxon>
        <taxon>Tracheophyta</taxon>
        <taxon>Spermatophyta</taxon>
        <taxon>Magnoliopsida</taxon>
        <taxon>eudicotyledons</taxon>
        <taxon>Gunneridae</taxon>
        <taxon>Pentapetalae</taxon>
        <taxon>rosids</taxon>
        <taxon>malvids</taxon>
        <taxon>Brassicales</taxon>
        <taxon>Brassicaceae</taxon>
        <taxon>Brassiceae</taxon>
        <taxon>Brassica</taxon>
    </lineage>
</organism>
<dbReference type="InterPro" id="IPR001810">
    <property type="entry name" value="F-box_dom"/>
</dbReference>
<evidence type="ECO:0000259" key="2">
    <source>
        <dbReference type="PROSITE" id="PS50181"/>
    </source>
</evidence>
<dbReference type="Pfam" id="PF08268">
    <property type="entry name" value="FBA_3"/>
    <property type="match status" value="2"/>
</dbReference>
<dbReference type="Pfam" id="PF00646">
    <property type="entry name" value="F-box"/>
    <property type="match status" value="1"/>
</dbReference>
<dbReference type="PANTHER" id="PTHR31111">
    <property type="entry name" value="BNAA05G37150D PROTEIN-RELATED"/>
    <property type="match status" value="1"/>
</dbReference>
<feature type="region of interest" description="Disordered" evidence="1">
    <location>
        <begin position="1"/>
        <end position="20"/>
    </location>
</feature>